<evidence type="ECO:0000256" key="8">
    <source>
        <dbReference type="SAM" id="Phobius"/>
    </source>
</evidence>
<organism evidence="11 14">
    <name type="scientific">Didymodactylos carnosus</name>
    <dbReference type="NCBI Taxonomy" id="1234261"/>
    <lineage>
        <taxon>Eukaryota</taxon>
        <taxon>Metazoa</taxon>
        <taxon>Spiralia</taxon>
        <taxon>Gnathifera</taxon>
        <taxon>Rotifera</taxon>
        <taxon>Eurotatoria</taxon>
        <taxon>Bdelloidea</taxon>
        <taxon>Philodinida</taxon>
        <taxon>Philodinidae</taxon>
        <taxon>Didymodactylos</taxon>
    </lineage>
</organism>
<gene>
    <name evidence="11" type="ORF">GPM918_LOCUS18335</name>
    <name evidence="10" type="ORF">OVA965_LOCUS9237</name>
    <name evidence="13" type="ORF">SRO942_LOCUS18332</name>
    <name evidence="12" type="ORF">TMI583_LOCUS9233</name>
</gene>
<evidence type="ECO:0000313" key="13">
    <source>
        <dbReference type="EMBL" id="CAF3857976.1"/>
    </source>
</evidence>
<evidence type="ECO:0000313" key="14">
    <source>
        <dbReference type="Proteomes" id="UP000663829"/>
    </source>
</evidence>
<dbReference type="GO" id="GO:0046487">
    <property type="term" value="P:glyoxylate metabolic process"/>
    <property type="evidence" value="ECO:0007669"/>
    <property type="project" value="TreeGrafter"/>
</dbReference>
<evidence type="ECO:0000256" key="7">
    <source>
        <dbReference type="PIRSR" id="PIRSR006241-50"/>
    </source>
</evidence>
<feature type="domain" description="Xylose isomerase-like TIM barrel" evidence="9">
    <location>
        <begin position="17"/>
        <end position="223"/>
    </location>
</feature>
<evidence type="ECO:0000256" key="1">
    <source>
        <dbReference type="ARBA" id="ARBA00000476"/>
    </source>
</evidence>
<evidence type="ECO:0000259" key="9">
    <source>
        <dbReference type="Pfam" id="PF01261"/>
    </source>
</evidence>
<keyword evidence="8" id="KW-0812">Transmembrane</keyword>
<keyword evidence="8" id="KW-1133">Transmembrane helix</keyword>
<feature type="transmembrane region" description="Helical" evidence="8">
    <location>
        <begin position="217"/>
        <end position="241"/>
    </location>
</feature>
<dbReference type="AlphaFoldDB" id="A0A814NI28"/>
<protein>
    <recommendedName>
        <fullName evidence="5">Putative hydroxypyruvate isomerase</fullName>
        <ecNumber evidence="4">5.3.1.22</ecNumber>
    </recommendedName>
</protein>
<dbReference type="EMBL" id="CAJNOQ010005273">
    <property type="protein sequence ID" value="CAF1092548.1"/>
    <property type="molecule type" value="Genomic_DNA"/>
</dbReference>
<dbReference type="Proteomes" id="UP000682733">
    <property type="component" value="Unassembled WGS sequence"/>
</dbReference>
<evidence type="ECO:0000256" key="5">
    <source>
        <dbReference type="ARBA" id="ARBA00017985"/>
    </source>
</evidence>
<evidence type="ECO:0000313" key="12">
    <source>
        <dbReference type="EMBL" id="CAF3675091.1"/>
    </source>
</evidence>
<dbReference type="Proteomes" id="UP000663829">
    <property type="component" value="Unassembled WGS sequence"/>
</dbReference>
<dbReference type="PANTHER" id="PTHR43489">
    <property type="entry name" value="ISOMERASE"/>
    <property type="match status" value="1"/>
</dbReference>
<evidence type="ECO:0000256" key="2">
    <source>
        <dbReference type="ARBA" id="ARBA00002968"/>
    </source>
</evidence>
<dbReference type="OrthoDB" id="4214675at2759"/>
<dbReference type="Gene3D" id="3.20.20.150">
    <property type="entry name" value="Divalent-metal-dependent TIM barrel enzymes"/>
    <property type="match status" value="1"/>
</dbReference>
<evidence type="ECO:0000313" key="10">
    <source>
        <dbReference type="EMBL" id="CAF0893241.1"/>
    </source>
</evidence>
<dbReference type="SUPFAM" id="SSF51658">
    <property type="entry name" value="Xylose isomerase-like"/>
    <property type="match status" value="1"/>
</dbReference>
<evidence type="ECO:0000313" key="11">
    <source>
        <dbReference type="EMBL" id="CAF1092548.1"/>
    </source>
</evidence>
<dbReference type="InterPro" id="IPR026040">
    <property type="entry name" value="HyI-like"/>
</dbReference>
<comment type="function">
    <text evidence="2">Catalyzes the reversible isomerization between hydroxypyruvate and 2-hydroxy-3-oxopropanoate (also termed tartronate semialdehyde).</text>
</comment>
<dbReference type="Proteomes" id="UP000677228">
    <property type="component" value="Unassembled WGS sequence"/>
</dbReference>
<comment type="caution">
    <text evidence="11">The sequence shown here is derived from an EMBL/GenBank/DDBJ whole genome shotgun (WGS) entry which is preliminary data.</text>
</comment>
<accession>A0A814NI28</accession>
<dbReference type="EMBL" id="CAJOBA010003232">
    <property type="protein sequence ID" value="CAF3675091.1"/>
    <property type="molecule type" value="Genomic_DNA"/>
</dbReference>
<dbReference type="InterPro" id="IPR013022">
    <property type="entry name" value="Xyl_isomerase-like_TIM-brl"/>
</dbReference>
<dbReference type="Proteomes" id="UP000681722">
    <property type="component" value="Unassembled WGS sequence"/>
</dbReference>
<name>A0A814NI28_9BILA</name>
<keyword evidence="6" id="KW-0413">Isomerase</keyword>
<dbReference type="PIRSF" id="PIRSF006241">
    <property type="entry name" value="HyI"/>
    <property type="match status" value="1"/>
</dbReference>
<dbReference type="Pfam" id="PF01261">
    <property type="entry name" value="AP_endonuc_2"/>
    <property type="match status" value="1"/>
</dbReference>
<dbReference type="EMBL" id="CAJNOK010003231">
    <property type="protein sequence ID" value="CAF0893241.1"/>
    <property type="molecule type" value="Genomic_DNA"/>
</dbReference>
<sequence length="247" mass="28970">MMGSETVEKADLRIRKDYRFDAVECQNPYEFTIDQWKKVFNEEKRPKWVLINSPPLFDQPQTISTFDQYRQHILDKTLDYAKELKISKVHLVMNDVSNSSQIPSVVNLLKLAAQYFAPHNIMCLIEPLSTRSDYYLRSYYLAADIVREAKQSNLKVMLDSFHLQRLHGNLTENIELLAPFVGHVQISQTPLRDCPMNNGEVNHKYFLQKIATFYHDYIGLEYICVNFALIIDILGTMFVYMKLLKFK</sequence>
<dbReference type="PANTHER" id="PTHR43489:SF6">
    <property type="entry name" value="HYDROXYPYRUVATE ISOMERASE-RELATED"/>
    <property type="match status" value="1"/>
</dbReference>
<feature type="active site" description="Proton donor/acceptor" evidence="7">
    <location>
        <position position="126"/>
    </location>
</feature>
<keyword evidence="8" id="KW-0472">Membrane</keyword>
<dbReference type="EC" id="5.3.1.22" evidence="4"/>
<comment type="catalytic activity">
    <reaction evidence="1">
        <text>3-hydroxypyruvate = 2-hydroxy-3-oxopropanoate</text>
        <dbReference type="Rhea" id="RHEA:11952"/>
        <dbReference type="ChEBI" id="CHEBI:17180"/>
        <dbReference type="ChEBI" id="CHEBI:57978"/>
        <dbReference type="EC" id="5.3.1.22"/>
    </reaction>
</comment>
<reference evidence="11" key="1">
    <citation type="submission" date="2021-02" db="EMBL/GenBank/DDBJ databases">
        <authorList>
            <person name="Nowell W R."/>
        </authorList>
    </citation>
    <scope>NUCLEOTIDE SEQUENCE</scope>
</reference>
<proteinExistence type="inferred from homology"/>
<evidence type="ECO:0000256" key="3">
    <source>
        <dbReference type="ARBA" id="ARBA00005962"/>
    </source>
</evidence>
<feature type="active site" description="Proton donor/acceptor" evidence="7">
    <location>
        <position position="221"/>
    </location>
</feature>
<comment type="similarity">
    <text evidence="3">Belongs to the hyi family.</text>
</comment>
<dbReference type="GO" id="GO:0008903">
    <property type="term" value="F:hydroxypyruvate isomerase activity"/>
    <property type="evidence" value="ECO:0007669"/>
    <property type="project" value="UniProtKB-EC"/>
</dbReference>
<keyword evidence="14" id="KW-1185">Reference proteome</keyword>
<dbReference type="InterPro" id="IPR036237">
    <property type="entry name" value="Xyl_isomerase-like_sf"/>
</dbReference>
<evidence type="ECO:0000256" key="6">
    <source>
        <dbReference type="ARBA" id="ARBA00023235"/>
    </source>
</evidence>
<evidence type="ECO:0000256" key="4">
    <source>
        <dbReference type="ARBA" id="ARBA00012570"/>
    </source>
</evidence>
<dbReference type="EMBL" id="CAJOBC010005273">
    <property type="protein sequence ID" value="CAF3857976.1"/>
    <property type="molecule type" value="Genomic_DNA"/>
</dbReference>
<dbReference type="InterPro" id="IPR050417">
    <property type="entry name" value="Sugar_Epim/Isomerase"/>
</dbReference>